<comment type="caution">
    <text evidence="1">The sequence shown here is derived from an EMBL/GenBank/DDBJ whole genome shotgun (WGS) entry which is preliminary data.</text>
</comment>
<dbReference type="RefSeq" id="WP_121805252.1">
    <property type="nucleotide sequence ID" value="NZ_RDBE01000006.1"/>
</dbReference>
<proteinExistence type="predicted"/>
<dbReference type="Proteomes" id="UP000281708">
    <property type="component" value="Unassembled WGS sequence"/>
</dbReference>
<reference evidence="1 2" key="1">
    <citation type="submission" date="2018-10" db="EMBL/GenBank/DDBJ databases">
        <title>Marmoricola sp. 4Q3S-7 whole genome shotgun sequence.</title>
        <authorList>
            <person name="Li F."/>
        </authorList>
    </citation>
    <scope>NUCLEOTIDE SEQUENCE [LARGE SCALE GENOMIC DNA]</scope>
    <source>
        <strain evidence="1 2">4Q3S-7</strain>
    </source>
</reference>
<accession>A0A3L8P3B8</accession>
<evidence type="ECO:0000313" key="2">
    <source>
        <dbReference type="Proteomes" id="UP000281708"/>
    </source>
</evidence>
<dbReference type="OrthoDB" id="3790801at2"/>
<dbReference type="AlphaFoldDB" id="A0A3L8P3B8"/>
<dbReference type="EMBL" id="RDBE01000006">
    <property type="protein sequence ID" value="RLV49487.1"/>
    <property type="molecule type" value="Genomic_DNA"/>
</dbReference>
<name>A0A3L8P3B8_9ACTN</name>
<gene>
    <name evidence="1" type="ORF">D9V37_05980</name>
</gene>
<keyword evidence="2" id="KW-1185">Reference proteome</keyword>
<evidence type="ECO:0000313" key="1">
    <source>
        <dbReference type="EMBL" id="RLV49487.1"/>
    </source>
</evidence>
<protein>
    <submittedName>
        <fullName evidence="1">Uncharacterized protein</fullName>
    </submittedName>
</protein>
<organism evidence="1 2">
    <name type="scientific">Nocardioides mangrovicus</name>
    <dbReference type="NCBI Taxonomy" id="2478913"/>
    <lineage>
        <taxon>Bacteria</taxon>
        <taxon>Bacillati</taxon>
        <taxon>Actinomycetota</taxon>
        <taxon>Actinomycetes</taxon>
        <taxon>Propionibacteriales</taxon>
        <taxon>Nocardioidaceae</taxon>
        <taxon>Nocardioides</taxon>
    </lineage>
</organism>
<sequence>MEGAPRRDGWLPRAEHVWIRHHSVDQPQLPGLLLAWRRAGTEGRRARWEGWVIYVELGPPAHDAGPFVRQGWLGASGITPRA</sequence>